<keyword evidence="7" id="KW-1185">Reference proteome</keyword>
<name>A0ABN0XBT5_9LACT</name>
<dbReference type="Gene3D" id="1.10.10.10">
    <property type="entry name" value="Winged helix-like DNA-binding domain superfamily/Winged helix DNA-binding domain"/>
    <property type="match status" value="1"/>
</dbReference>
<evidence type="ECO:0000259" key="4">
    <source>
        <dbReference type="PROSITE" id="PS51071"/>
    </source>
</evidence>
<keyword evidence="1" id="KW-0805">Transcription regulation</keyword>
<evidence type="ECO:0000256" key="2">
    <source>
        <dbReference type="ARBA" id="ARBA00023125"/>
    </source>
</evidence>
<sequence>MYHVIHQLKERNFDRPITKSEAAVLDYLEENIRKVPNQTVVKVAQESYTSQASINRACKLMGFKGFSELKYAIKEDLNMIDSKTNRHIRDTEYFLSKVNFNHSNELIKRIYSKRNKILLFGLGASNVSAQYMTRQLLYLGIPAIIVSELQMLKRFNDYSILILSNSGETQRCLQIIKEAKNLNMEILSITKKDSSVMSKSDCSFYHDVPVDKMEGISREQQLHIILMINEVINQLKTNYFPKY</sequence>
<organism evidence="6 7">
    <name type="scientific">Alkalibacterium iburiense</name>
    <dbReference type="NCBI Taxonomy" id="290589"/>
    <lineage>
        <taxon>Bacteria</taxon>
        <taxon>Bacillati</taxon>
        <taxon>Bacillota</taxon>
        <taxon>Bacilli</taxon>
        <taxon>Lactobacillales</taxon>
        <taxon>Carnobacteriaceae</taxon>
        <taxon>Alkalibacterium</taxon>
    </lineage>
</organism>
<evidence type="ECO:0000313" key="6">
    <source>
        <dbReference type="EMBL" id="GAA0360302.1"/>
    </source>
</evidence>
<evidence type="ECO:0000259" key="5">
    <source>
        <dbReference type="PROSITE" id="PS51464"/>
    </source>
</evidence>
<dbReference type="SUPFAM" id="SSF46689">
    <property type="entry name" value="Homeodomain-like"/>
    <property type="match status" value="1"/>
</dbReference>
<feature type="domain" description="HTH rpiR-type" evidence="4">
    <location>
        <begin position="4"/>
        <end position="80"/>
    </location>
</feature>
<proteinExistence type="predicted"/>
<dbReference type="Pfam" id="PF01380">
    <property type="entry name" value="SIS"/>
    <property type="match status" value="1"/>
</dbReference>
<dbReference type="InterPro" id="IPR047640">
    <property type="entry name" value="RpiR-like"/>
</dbReference>
<dbReference type="InterPro" id="IPR009057">
    <property type="entry name" value="Homeodomain-like_sf"/>
</dbReference>
<accession>A0ABN0XBT5</accession>
<keyword evidence="3" id="KW-0804">Transcription</keyword>
<evidence type="ECO:0000256" key="3">
    <source>
        <dbReference type="ARBA" id="ARBA00023163"/>
    </source>
</evidence>
<dbReference type="EMBL" id="BAAACW010000068">
    <property type="protein sequence ID" value="GAA0360302.1"/>
    <property type="molecule type" value="Genomic_DNA"/>
</dbReference>
<dbReference type="PROSITE" id="PS51464">
    <property type="entry name" value="SIS"/>
    <property type="match status" value="1"/>
</dbReference>
<dbReference type="InterPro" id="IPR035472">
    <property type="entry name" value="RpiR-like_SIS"/>
</dbReference>
<dbReference type="CDD" id="cd05013">
    <property type="entry name" value="SIS_RpiR"/>
    <property type="match status" value="1"/>
</dbReference>
<dbReference type="InterPro" id="IPR001347">
    <property type="entry name" value="SIS_dom"/>
</dbReference>
<evidence type="ECO:0000313" key="7">
    <source>
        <dbReference type="Proteomes" id="UP001501166"/>
    </source>
</evidence>
<keyword evidence="2" id="KW-0238">DNA-binding</keyword>
<dbReference type="RefSeq" id="WP_343754626.1">
    <property type="nucleotide sequence ID" value="NZ_BAAACW010000068.1"/>
</dbReference>
<feature type="domain" description="SIS" evidence="5">
    <location>
        <begin position="106"/>
        <end position="238"/>
    </location>
</feature>
<dbReference type="PANTHER" id="PTHR30514:SF21">
    <property type="entry name" value="RPIR-FAMILY TRANSCRIPTIONAL REGULATOR"/>
    <property type="match status" value="1"/>
</dbReference>
<dbReference type="SUPFAM" id="SSF53697">
    <property type="entry name" value="SIS domain"/>
    <property type="match status" value="1"/>
</dbReference>
<evidence type="ECO:0000256" key="1">
    <source>
        <dbReference type="ARBA" id="ARBA00023015"/>
    </source>
</evidence>
<dbReference type="InterPro" id="IPR046348">
    <property type="entry name" value="SIS_dom_sf"/>
</dbReference>
<dbReference type="InterPro" id="IPR000281">
    <property type="entry name" value="HTH_RpiR"/>
</dbReference>
<protein>
    <submittedName>
        <fullName evidence="6">Transcriptional regulator GenR</fullName>
    </submittedName>
</protein>
<dbReference type="PROSITE" id="PS51071">
    <property type="entry name" value="HTH_RPIR"/>
    <property type="match status" value="1"/>
</dbReference>
<dbReference type="InterPro" id="IPR036388">
    <property type="entry name" value="WH-like_DNA-bd_sf"/>
</dbReference>
<dbReference type="PANTHER" id="PTHR30514">
    <property type="entry name" value="GLUCOKINASE"/>
    <property type="match status" value="1"/>
</dbReference>
<dbReference type="Pfam" id="PF01418">
    <property type="entry name" value="HTH_6"/>
    <property type="match status" value="1"/>
</dbReference>
<dbReference type="Proteomes" id="UP001501166">
    <property type="component" value="Unassembled WGS sequence"/>
</dbReference>
<dbReference type="Gene3D" id="3.40.50.10490">
    <property type="entry name" value="Glucose-6-phosphate isomerase like protein, domain 1"/>
    <property type="match status" value="1"/>
</dbReference>
<gene>
    <name evidence="6" type="primary">genR</name>
    <name evidence="6" type="ORF">GCM10008932_11070</name>
</gene>
<comment type="caution">
    <text evidence="6">The sequence shown here is derived from an EMBL/GenBank/DDBJ whole genome shotgun (WGS) entry which is preliminary data.</text>
</comment>
<reference evidence="6 7" key="1">
    <citation type="journal article" date="2019" name="Int. J. Syst. Evol. Microbiol.">
        <title>The Global Catalogue of Microorganisms (GCM) 10K type strain sequencing project: providing services to taxonomists for standard genome sequencing and annotation.</title>
        <authorList>
            <consortium name="The Broad Institute Genomics Platform"/>
            <consortium name="The Broad Institute Genome Sequencing Center for Infectious Disease"/>
            <person name="Wu L."/>
            <person name="Ma J."/>
        </authorList>
    </citation>
    <scope>NUCLEOTIDE SEQUENCE [LARGE SCALE GENOMIC DNA]</scope>
    <source>
        <strain evidence="6 7">JCM 12662</strain>
    </source>
</reference>